<reference evidence="2" key="1">
    <citation type="submission" date="2015-01" db="EMBL/GenBank/DDBJ databases">
        <title>Flavisolibacter sp./LCS9/ whole genome sequencing.</title>
        <authorList>
            <person name="Kim M.K."/>
            <person name="Srinivasan S."/>
            <person name="Lee J.-J."/>
        </authorList>
    </citation>
    <scope>NUCLEOTIDE SEQUENCE [LARGE SCALE GENOMIC DNA]</scope>
    <source>
        <strain evidence="2">LCS9</strain>
    </source>
</reference>
<dbReference type="Proteomes" id="UP000077177">
    <property type="component" value="Chromosome"/>
</dbReference>
<proteinExistence type="predicted"/>
<dbReference type="EMBL" id="CP011390">
    <property type="protein sequence ID" value="ANE52838.1"/>
    <property type="molecule type" value="Genomic_DNA"/>
</dbReference>
<sequence length="350" mass="39707">MRPFYLFYIFLIISPFANSQQFSIKDLIDFTSYSANKFDNHIAKKDFRRDYYAPQESVSISNYVQKIKKGDSTIRSIAYGSTNGKFSIHYQTSSQGEREALKQQLAAVGFHSLANSATTSDEGVMMQQGNLRAYSTVEIRDSVPLYTFIIERKELPKAKDIQFAEDLLSIPSHEYLSYVFGADAVKKDVFYYSDTDTNKCTVLFPNSNKQVIFIWDDEANYSNTAFILIGGQLQTTNTAQTNLSIEHNLWHSRQGIYSGMTLRELQALNEGPINFYSWGQEQEGMLAPKNHGRIDFTKVGVVLNCLNCSDGRYQKTSVVSSDTQIQQDKKIYVSTIIIIPEKEKSATASR</sequence>
<keyword evidence="2" id="KW-1185">Reference proteome</keyword>
<dbReference type="RefSeq" id="WP_066408012.1">
    <property type="nucleotide sequence ID" value="NZ_CP011390.1"/>
</dbReference>
<organism evidence="1 2">
    <name type="scientific">Flavisolibacter tropicus</name>
    <dbReference type="NCBI Taxonomy" id="1492898"/>
    <lineage>
        <taxon>Bacteria</taxon>
        <taxon>Pseudomonadati</taxon>
        <taxon>Bacteroidota</taxon>
        <taxon>Chitinophagia</taxon>
        <taxon>Chitinophagales</taxon>
        <taxon>Chitinophagaceae</taxon>
        <taxon>Flavisolibacter</taxon>
    </lineage>
</organism>
<reference evidence="1 2" key="2">
    <citation type="journal article" date="2016" name="Int. J. Syst. Evol. Microbiol.">
        <title>Flavisolibacter tropicus sp. nov., isolated from tropical soil.</title>
        <authorList>
            <person name="Lee J.J."/>
            <person name="Kang M.S."/>
            <person name="Kim G.S."/>
            <person name="Lee C.S."/>
            <person name="Lim S."/>
            <person name="Lee J."/>
            <person name="Roh S.H."/>
            <person name="Kang H."/>
            <person name="Ha J.M."/>
            <person name="Bae S."/>
            <person name="Jung H.Y."/>
            <person name="Kim M.K."/>
        </authorList>
    </citation>
    <scope>NUCLEOTIDE SEQUENCE [LARGE SCALE GENOMIC DNA]</scope>
    <source>
        <strain evidence="1 2">LCS9</strain>
    </source>
</reference>
<protein>
    <submittedName>
        <fullName evidence="1">Uncharacterized protein</fullName>
    </submittedName>
</protein>
<evidence type="ECO:0000313" key="1">
    <source>
        <dbReference type="EMBL" id="ANE52838.1"/>
    </source>
</evidence>
<dbReference type="AlphaFoldDB" id="A0A172U0X9"/>
<gene>
    <name evidence="1" type="ORF">SY85_22535</name>
</gene>
<dbReference type="OrthoDB" id="643174at2"/>
<evidence type="ECO:0000313" key="2">
    <source>
        <dbReference type="Proteomes" id="UP000077177"/>
    </source>
</evidence>
<name>A0A172U0X9_9BACT</name>
<accession>A0A172U0X9</accession>
<dbReference type="KEGG" id="fla:SY85_22535"/>